<feature type="transmembrane region" description="Helical" evidence="2">
    <location>
        <begin position="45"/>
        <end position="66"/>
    </location>
</feature>
<evidence type="ECO:0000256" key="2">
    <source>
        <dbReference type="SAM" id="Phobius"/>
    </source>
</evidence>
<proteinExistence type="predicted"/>
<keyword evidence="2" id="KW-1133">Transmembrane helix</keyword>
<protein>
    <submittedName>
        <fullName evidence="4">PIR Superfamily Protein</fullName>
    </submittedName>
</protein>
<dbReference type="Proteomes" id="UP000050795">
    <property type="component" value="Unassembled WGS sequence"/>
</dbReference>
<keyword evidence="2" id="KW-0472">Membrane</keyword>
<dbReference type="WBParaSite" id="TREG1_75360.1">
    <property type="protein sequence ID" value="TREG1_75360.1"/>
    <property type="gene ID" value="TREG1_75360"/>
</dbReference>
<accession>A0AA85KDB7</accession>
<sequence>MIKSSPISIIHLTLCITECQNQLLNTSRYDLMNSSEGNMSMINGILMGVGFFIGIVSLLTLIIWCFKPRRLENTKTVFEIIHPEQDEAKIWSSNFTMEEIQKGVTPNQLESIHNIEYATSSSRNNSAVDADDHCSLDREEHSSHDNSVGTTIQH</sequence>
<reference evidence="4" key="2">
    <citation type="submission" date="2023-11" db="UniProtKB">
        <authorList>
            <consortium name="WormBaseParasite"/>
        </authorList>
    </citation>
    <scope>IDENTIFICATION</scope>
</reference>
<evidence type="ECO:0000313" key="4">
    <source>
        <dbReference type="WBParaSite" id="TREG1_75360.1"/>
    </source>
</evidence>
<feature type="compositionally biased region" description="Polar residues" evidence="1">
    <location>
        <begin position="145"/>
        <end position="154"/>
    </location>
</feature>
<keyword evidence="2" id="KW-0812">Transmembrane</keyword>
<keyword evidence="3" id="KW-1185">Reference proteome</keyword>
<feature type="compositionally biased region" description="Basic and acidic residues" evidence="1">
    <location>
        <begin position="130"/>
        <end position="144"/>
    </location>
</feature>
<evidence type="ECO:0000313" key="3">
    <source>
        <dbReference type="Proteomes" id="UP000050795"/>
    </source>
</evidence>
<feature type="region of interest" description="Disordered" evidence="1">
    <location>
        <begin position="123"/>
        <end position="154"/>
    </location>
</feature>
<evidence type="ECO:0000256" key="1">
    <source>
        <dbReference type="SAM" id="MobiDB-lite"/>
    </source>
</evidence>
<reference evidence="3" key="1">
    <citation type="submission" date="2022-06" db="EMBL/GenBank/DDBJ databases">
        <authorList>
            <person name="Berger JAMES D."/>
            <person name="Berger JAMES D."/>
        </authorList>
    </citation>
    <scope>NUCLEOTIDE SEQUENCE [LARGE SCALE GENOMIC DNA]</scope>
</reference>
<organism evidence="3 4">
    <name type="scientific">Trichobilharzia regenti</name>
    <name type="common">Nasal bird schistosome</name>
    <dbReference type="NCBI Taxonomy" id="157069"/>
    <lineage>
        <taxon>Eukaryota</taxon>
        <taxon>Metazoa</taxon>
        <taxon>Spiralia</taxon>
        <taxon>Lophotrochozoa</taxon>
        <taxon>Platyhelminthes</taxon>
        <taxon>Trematoda</taxon>
        <taxon>Digenea</taxon>
        <taxon>Strigeidida</taxon>
        <taxon>Schistosomatoidea</taxon>
        <taxon>Schistosomatidae</taxon>
        <taxon>Trichobilharzia</taxon>
    </lineage>
</organism>
<dbReference type="AlphaFoldDB" id="A0AA85KDB7"/>
<name>A0AA85KDB7_TRIRE</name>